<dbReference type="Pfam" id="PF01047">
    <property type="entry name" value="MarR"/>
    <property type="match status" value="1"/>
</dbReference>
<name>A0ABW5N9C0_9FLAO</name>
<feature type="domain" description="HTH marR-type" evidence="1">
    <location>
        <begin position="1"/>
        <end position="150"/>
    </location>
</feature>
<gene>
    <name evidence="2" type="ORF">ACFSTE_15385</name>
</gene>
<dbReference type="SMART" id="SM00347">
    <property type="entry name" value="HTH_MARR"/>
    <property type="match status" value="1"/>
</dbReference>
<dbReference type="Proteomes" id="UP001597459">
    <property type="component" value="Unassembled WGS sequence"/>
</dbReference>
<sequence>MKIEELLKVKGEFPIEQKVIVNLLYTGNWANENISNTLKAFDISIQQFNVLRILKGQNGKAANLSTIQERMISKMSNTTRLIDKLVTKGLVTRITCPTNRRKIEITITREGLSLLEIIHPIIIATEKRLTSKLTKKEQETLNLLLDKLKTQ</sequence>
<dbReference type="InterPro" id="IPR000835">
    <property type="entry name" value="HTH_MarR-typ"/>
</dbReference>
<accession>A0ABW5N9C0</accession>
<protein>
    <submittedName>
        <fullName evidence="2">MarR family winged helix-turn-helix transcriptional regulator</fullName>
    </submittedName>
</protein>
<dbReference type="PANTHER" id="PTHR33164">
    <property type="entry name" value="TRANSCRIPTIONAL REGULATOR, MARR FAMILY"/>
    <property type="match status" value="1"/>
</dbReference>
<dbReference type="InterPro" id="IPR036388">
    <property type="entry name" value="WH-like_DNA-bd_sf"/>
</dbReference>
<dbReference type="SUPFAM" id="SSF46785">
    <property type="entry name" value="Winged helix' DNA-binding domain"/>
    <property type="match status" value="1"/>
</dbReference>
<keyword evidence="3" id="KW-1185">Reference proteome</keyword>
<dbReference type="InterPro" id="IPR036390">
    <property type="entry name" value="WH_DNA-bd_sf"/>
</dbReference>
<reference evidence="3" key="1">
    <citation type="journal article" date="2019" name="Int. J. Syst. Evol. Microbiol.">
        <title>The Global Catalogue of Microorganisms (GCM) 10K type strain sequencing project: providing services to taxonomists for standard genome sequencing and annotation.</title>
        <authorList>
            <consortium name="The Broad Institute Genomics Platform"/>
            <consortium name="The Broad Institute Genome Sequencing Center for Infectious Disease"/>
            <person name="Wu L."/>
            <person name="Ma J."/>
        </authorList>
    </citation>
    <scope>NUCLEOTIDE SEQUENCE [LARGE SCALE GENOMIC DNA]</scope>
    <source>
        <strain evidence="3">KCTC 42423</strain>
    </source>
</reference>
<dbReference type="PROSITE" id="PS50995">
    <property type="entry name" value="HTH_MARR_2"/>
    <property type="match status" value="1"/>
</dbReference>
<dbReference type="Gene3D" id="1.10.10.10">
    <property type="entry name" value="Winged helix-like DNA-binding domain superfamily/Winged helix DNA-binding domain"/>
    <property type="match status" value="1"/>
</dbReference>
<dbReference type="EMBL" id="JBHULX010000030">
    <property type="protein sequence ID" value="MFD2592220.1"/>
    <property type="molecule type" value="Genomic_DNA"/>
</dbReference>
<dbReference type="RefSeq" id="WP_176026963.1">
    <property type="nucleotide sequence ID" value="NZ_JBHSJV010000001.1"/>
</dbReference>
<evidence type="ECO:0000259" key="1">
    <source>
        <dbReference type="PROSITE" id="PS50995"/>
    </source>
</evidence>
<evidence type="ECO:0000313" key="3">
    <source>
        <dbReference type="Proteomes" id="UP001597459"/>
    </source>
</evidence>
<evidence type="ECO:0000313" key="2">
    <source>
        <dbReference type="EMBL" id="MFD2592220.1"/>
    </source>
</evidence>
<organism evidence="2 3">
    <name type="scientific">Aquimarina hainanensis</name>
    <dbReference type="NCBI Taxonomy" id="1578017"/>
    <lineage>
        <taxon>Bacteria</taxon>
        <taxon>Pseudomonadati</taxon>
        <taxon>Bacteroidota</taxon>
        <taxon>Flavobacteriia</taxon>
        <taxon>Flavobacteriales</taxon>
        <taxon>Flavobacteriaceae</taxon>
        <taxon>Aquimarina</taxon>
    </lineage>
</organism>
<dbReference type="PANTHER" id="PTHR33164:SF43">
    <property type="entry name" value="HTH-TYPE TRANSCRIPTIONAL REPRESSOR YETL"/>
    <property type="match status" value="1"/>
</dbReference>
<dbReference type="InterPro" id="IPR039422">
    <property type="entry name" value="MarR/SlyA-like"/>
</dbReference>
<proteinExistence type="predicted"/>
<dbReference type="PRINTS" id="PR00598">
    <property type="entry name" value="HTHMARR"/>
</dbReference>
<comment type="caution">
    <text evidence="2">The sequence shown here is derived from an EMBL/GenBank/DDBJ whole genome shotgun (WGS) entry which is preliminary data.</text>
</comment>